<evidence type="ECO:0000313" key="7">
    <source>
        <dbReference type="EMBL" id="OOF90906.1"/>
    </source>
</evidence>
<proteinExistence type="predicted"/>
<keyword evidence="1" id="KW-0001">2Fe-2S</keyword>
<protein>
    <recommendedName>
        <fullName evidence="6">Rieske domain-containing protein</fullName>
    </recommendedName>
</protein>
<dbReference type="Gene3D" id="2.102.10.10">
    <property type="entry name" value="Rieske [2Fe-2S] iron-sulphur domain"/>
    <property type="match status" value="1"/>
</dbReference>
<evidence type="ECO:0000256" key="3">
    <source>
        <dbReference type="ARBA" id="ARBA00023004"/>
    </source>
</evidence>
<dbReference type="OrthoDB" id="426882at2759"/>
<dbReference type="GO" id="GO:0051537">
    <property type="term" value="F:2 iron, 2 sulfur cluster binding"/>
    <property type="evidence" value="ECO:0007669"/>
    <property type="project" value="UniProtKB-KW"/>
</dbReference>
<evidence type="ECO:0000256" key="2">
    <source>
        <dbReference type="ARBA" id="ARBA00022723"/>
    </source>
</evidence>
<dbReference type="PANTHER" id="PTHR21496">
    <property type="entry name" value="FERREDOXIN-RELATED"/>
    <property type="match status" value="1"/>
</dbReference>
<sequence length="168" mass="19003">MFPFFSRESSSTKGWYRIGLLSDFPDVESKDETCRVTPSCKAFTIPNTNNHTTTTSPLEPIQADIDTPGDMKDQVLVFKYKGKIHAVDHQCPHSSFPLSQGRLFDIEDFGVVLSAGITCPKHDWSFDLFSGQGDRGNYKLKVWEVDVRDGKGGDDDKEVWVRRKQRIG</sequence>
<dbReference type="PANTHER" id="PTHR21496:SF0">
    <property type="entry name" value="RIESKE DOMAIN-CONTAINING PROTEIN"/>
    <property type="match status" value="1"/>
</dbReference>
<dbReference type="PROSITE" id="PS51296">
    <property type="entry name" value="RIESKE"/>
    <property type="match status" value="1"/>
</dbReference>
<dbReference type="GO" id="GO:0046872">
    <property type="term" value="F:metal ion binding"/>
    <property type="evidence" value="ECO:0007669"/>
    <property type="project" value="UniProtKB-KW"/>
</dbReference>
<organism evidence="7 8">
    <name type="scientific">Aspergillus carbonarius (strain ITEM 5010)</name>
    <dbReference type="NCBI Taxonomy" id="602072"/>
    <lineage>
        <taxon>Eukaryota</taxon>
        <taxon>Fungi</taxon>
        <taxon>Dikarya</taxon>
        <taxon>Ascomycota</taxon>
        <taxon>Pezizomycotina</taxon>
        <taxon>Eurotiomycetes</taxon>
        <taxon>Eurotiomycetidae</taxon>
        <taxon>Eurotiales</taxon>
        <taxon>Aspergillaceae</taxon>
        <taxon>Aspergillus</taxon>
        <taxon>Aspergillus subgen. Circumdati</taxon>
    </lineage>
</organism>
<dbReference type="OMA" id="KHDWSFD"/>
<reference evidence="8" key="1">
    <citation type="journal article" date="2017" name="Genome Biol.">
        <title>Comparative genomics reveals high biological diversity and specific adaptations in the industrially and medically important fungal genus Aspergillus.</title>
        <authorList>
            <person name="de Vries R.P."/>
            <person name="Riley R."/>
            <person name="Wiebenga A."/>
            <person name="Aguilar-Osorio G."/>
            <person name="Amillis S."/>
            <person name="Uchima C.A."/>
            <person name="Anderluh G."/>
            <person name="Asadollahi M."/>
            <person name="Askin M."/>
            <person name="Barry K."/>
            <person name="Battaglia E."/>
            <person name="Bayram O."/>
            <person name="Benocci T."/>
            <person name="Braus-Stromeyer S.A."/>
            <person name="Caldana C."/>
            <person name="Canovas D."/>
            <person name="Cerqueira G.C."/>
            <person name="Chen F."/>
            <person name="Chen W."/>
            <person name="Choi C."/>
            <person name="Clum A."/>
            <person name="Dos Santos R.A."/>
            <person name="Damasio A.R."/>
            <person name="Diallinas G."/>
            <person name="Emri T."/>
            <person name="Fekete E."/>
            <person name="Flipphi M."/>
            <person name="Freyberg S."/>
            <person name="Gallo A."/>
            <person name="Gournas C."/>
            <person name="Habgood R."/>
            <person name="Hainaut M."/>
            <person name="Harispe M.L."/>
            <person name="Henrissat B."/>
            <person name="Hilden K.S."/>
            <person name="Hope R."/>
            <person name="Hossain A."/>
            <person name="Karabika E."/>
            <person name="Karaffa L."/>
            <person name="Karanyi Z."/>
            <person name="Krasevec N."/>
            <person name="Kuo A."/>
            <person name="Kusch H."/>
            <person name="LaButti K."/>
            <person name="Lagendijk E.L."/>
            <person name="Lapidus A."/>
            <person name="Levasseur A."/>
            <person name="Lindquist E."/>
            <person name="Lipzen A."/>
            <person name="Logrieco A.F."/>
            <person name="MacCabe A."/>
            <person name="Maekelae M.R."/>
            <person name="Malavazi I."/>
            <person name="Melin P."/>
            <person name="Meyer V."/>
            <person name="Mielnichuk N."/>
            <person name="Miskei M."/>
            <person name="Molnar A.P."/>
            <person name="Mule G."/>
            <person name="Ngan C.Y."/>
            <person name="Orejas M."/>
            <person name="Orosz E."/>
            <person name="Ouedraogo J.P."/>
            <person name="Overkamp K.M."/>
            <person name="Park H.-S."/>
            <person name="Perrone G."/>
            <person name="Piumi F."/>
            <person name="Punt P.J."/>
            <person name="Ram A.F."/>
            <person name="Ramon A."/>
            <person name="Rauscher S."/>
            <person name="Record E."/>
            <person name="Riano-Pachon D.M."/>
            <person name="Robert V."/>
            <person name="Roehrig J."/>
            <person name="Ruller R."/>
            <person name="Salamov A."/>
            <person name="Salih N.S."/>
            <person name="Samson R.A."/>
            <person name="Sandor E."/>
            <person name="Sanguinetti M."/>
            <person name="Schuetze T."/>
            <person name="Sepcic K."/>
            <person name="Shelest E."/>
            <person name="Sherlock G."/>
            <person name="Sophianopoulou V."/>
            <person name="Squina F.M."/>
            <person name="Sun H."/>
            <person name="Susca A."/>
            <person name="Todd R.B."/>
            <person name="Tsang A."/>
            <person name="Unkles S.E."/>
            <person name="van de Wiele N."/>
            <person name="van Rossen-Uffink D."/>
            <person name="Oliveira J.V."/>
            <person name="Vesth T.C."/>
            <person name="Visser J."/>
            <person name="Yu J.-H."/>
            <person name="Zhou M."/>
            <person name="Andersen M.R."/>
            <person name="Archer D.B."/>
            <person name="Baker S.E."/>
            <person name="Benoit I."/>
            <person name="Brakhage A.A."/>
            <person name="Braus G.H."/>
            <person name="Fischer R."/>
            <person name="Frisvad J.C."/>
            <person name="Goldman G.H."/>
            <person name="Houbraken J."/>
            <person name="Oakley B."/>
            <person name="Pocsi I."/>
            <person name="Scazzocchio C."/>
            <person name="Seiboth B."/>
            <person name="vanKuyk P.A."/>
            <person name="Wortman J."/>
            <person name="Dyer P.S."/>
            <person name="Grigoriev I.V."/>
        </authorList>
    </citation>
    <scope>NUCLEOTIDE SEQUENCE [LARGE SCALE GENOMIC DNA]</scope>
    <source>
        <strain evidence="8">ITEM 5010</strain>
    </source>
</reference>
<comment type="cofactor">
    <cofactor evidence="5">
        <name>[2Fe-2S] cluster</name>
        <dbReference type="ChEBI" id="CHEBI:190135"/>
    </cofactor>
</comment>
<keyword evidence="4" id="KW-0411">Iron-sulfur</keyword>
<evidence type="ECO:0000313" key="8">
    <source>
        <dbReference type="Proteomes" id="UP000188318"/>
    </source>
</evidence>
<dbReference type="InterPro" id="IPR036922">
    <property type="entry name" value="Rieske_2Fe-2S_sf"/>
</dbReference>
<evidence type="ECO:0000256" key="5">
    <source>
        <dbReference type="ARBA" id="ARBA00034078"/>
    </source>
</evidence>
<dbReference type="Pfam" id="PF00355">
    <property type="entry name" value="Rieske"/>
    <property type="match status" value="1"/>
</dbReference>
<dbReference type="InterPro" id="IPR017941">
    <property type="entry name" value="Rieske_2Fe-2S"/>
</dbReference>
<feature type="domain" description="Rieske" evidence="6">
    <location>
        <begin position="58"/>
        <end position="154"/>
    </location>
</feature>
<dbReference type="AlphaFoldDB" id="A0A1R3R8V7"/>
<accession>A0A1R3R8V7</accession>
<evidence type="ECO:0000259" key="6">
    <source>
        <dbReference type="PROSITE" id="PS51296"/>
    </source>
</evidence>
<name>A0A1R3R8V7_ASPC5</name>
<dbReference type="STRING" id="602072.A0A1R3R8V7"/>
<gene>
    <name evidence="7" type="ORF">ASPCADRAFT_156269</name>
</gene>
<dbReference type="VEuPathDB" id="FungiDB:ASPCADRAFT_156269"/>
<keyword evidence="8" id="KW-1185">Reference proteome</keyword>
<evidence type="ECO:0000256" key="1">
    <source>
        <dbReference type="ARBA" id="ARBA00022714"/>
    </source>
</evidence>
<dbReference type="Proteomes" id="UP000188318">
    <property type="component" value="Unassembled WGS sequence"/>
</dbReference>
<evidence type="ECO:0000256" key="4">
    <source>
        <dbReference type="ARBA" id="ARBA00023014"/>
    </source>
</evidence>
<dbReference type="EMBL" id="KV907514">
    <property type="protein sequence ID" value="OOF90906.1"/>
    <property type="molecule type" value="Genomic_DNA"/>
</dbReference>
<keyword evidence="3" id="KW-0408">Iron</keyword>
<dbReference type="SUPFAM" id="SSF50022">
    <property type="entry name" value="ISP domain"/>
    <property type="match status" value="1"/>
</dbReference>
<keyword evidence="2" id="KW-0479">Metal-binding</keyword>